<dbReference type="AlphaFoldDB" id="A0A931BS99"/>
<feature type="chain" id="PRO_5037634189" evidence="1">
    <location>
        <begin position="25"/>
        <end position="157"/>
    </location>
</feature>
<organism evidence="2 3">
    <name type="scientific">Microvirga alba</name>
    <dbReference type="NCBI Taxonomy" id="2791025"/>
    <lineage>
        <taxon>Bacteria</taxon>
        <taxon>Pseudomonadati</taxon>
        <taxon>Pseudomonadota</taxon>
        <taxon>Alphaproteobacteria</taxon>
        <taxon>Hyphomicrobiales</taxon>
        <taxon>Methylobacteriaceae</taxon>
        <taxon>Microvirga</taxon>
    </lineage>
</organism>
<dbReference type="InterPro" id="IPR009333">
    <property type="entry name" value="DUF992"/>
</dbReference>
<reference evidence="2" key="1">
    <citation type="submission" date="2020-11" db="EMBL/GenBank/DDBJ databases">
        <authorList>
            <person name="Kim M.K."/>
        </authorList>
    </citation>
    <scope>NUCLEOTIDE SEQUENCE</scope>
    <source>
        <strain evidence="2">BT350</strain>
    </source>
</reference>
<dbReference type="Pfam" id="PF06186">
    <property type="entry name" value="DUF992"/>
    <property type="match status" value="1"/>
</dbReference>
<dbReference type="EMBL" id="JADQDO010000006">
    <property type="protein sequence ID" value="MBF9234300.1"/>
    <property type="molecule type" value="Genomic_DNA"/>
</dbReference>
<accession>A0A931BS99</accession>
<dbReference type="Proteomes" id="UP000599312">
    <property type="component" value="Unassembled WGS sequence"/>
</dbReference>
<protein>
    <submittedName>
        <fullName evidence="2">DUF992 domain-containing protein</fullName>
    </submittedName>
</protein>
<keyword evidence="1" id="KW-0732">Signal</keyword>
<dbReference type="RefSeq" id="WP_196272295.1">
    <property type="nucleotide sequence ID" value="NZ_JADQDO010000006.1"/>
</dbReference>
<name>A0A931BS99_9HYPH</name>
<evidence type="ECO:0000313" key="3">
    <source>
        <dbReference type="Proteomes" id="UP000599312"/>
    </source>
</evidence>
<sequence length="157" mass="15755">MLRTSTALAALALIASSGITEAQAQNRVRAGVLTCNVSGGVGLILGSQKGTACTFQPRRGRPEHYLGVIRKFGLDIGATSRGVLTWAVFSQGSAAPGSLAGTYVGATAEATLGAGLGANVLVGGSNRSIALQPISVTGQTGLNFALGVGDFELQPAR</sequence>
<gene>
    <name evidence="2" type="ORF">I2H38_13045</name>
</gene>
<proteinExistence type="predicted"/>
<feature type="signal peptide" evidence="1">
    <location>
        <begin position="1"/>
        <end position="24"/>
    </location>
</feature>
<evidence type="ECO:0000256" key="1">
    <source>
        <dbReference type="SAM" id="SignalP"/>
    </source>
</evidence>
<evidence type="ECO:0000313" key="2">
    <source>
        <dbReference type="EMBL" id="MBF9234300.1"/>
    </source>
</evidence>
<keyword evidence="3" id="KW-1185">Reference proteome</keyword>
<comment type="caution">
    <text evidence="2">The sequence shown here is derived from an EMBL/GenBank/DDBJ whole genome shotgun (WGS) entry which is preliminary data.</text>
</comment>